<comment type="caution">
    <text evidence="1">The sequence shown here is derived from an EMBL/GenBank/DDBJ whole genome shotgun (WGS) entry which is preliminary data.</text>
</comment>
<proteinExistence type="predicted"/>
<gene>
    <name evidence="1" type="ORF">RSA13_14595</name>
</gene>
<protein>
    <recommendedName>
        <fullName evidence="3">Lipoprotein</fullName>
    </recommendedName>
</protein>
<sequence>MRKRVLYFALTMMLTGCVARSHEPDPLQVQLASYGTLPDTYKTDVKNTFYYHLKDPYSAHYRFFKPFKGYTWVMNVPEDKEELMFGWVIPGVINAKNSFGAYVGARRFVVIYSNGQYHNLYYTKGTKKIGRAP</sequence>
<evidence type="ECO:0008006" key="3">
    <source>
        <dbReference type="Google" id="ProtNLM"/>
    </source>
</evidence>
<evidence type="ECO:0000313" key="2">
    <source>
        <dbReference type="Proteomes" id="UP000072520"/>
    </source>
</evidence>
<name>A0AB34VDA4_9GAMM</name>
<dbReference type="PROSITE" id="PS51257">
    <property type="entry name" value="PROKAR_LIPOPROTEIN"/>
    <property type="match status" value="1"/>
</dbReference>
<dbReference type="Proteomes" id="UP000072520">
    <property type="component" value="Unassembled WGS sequence"/>
</dbReference>
<reference evidence="1 2" key="1">
    <citation type="journal article" date="2016" name="Front. Microbiol.">
        <title>Genomic Resource of Rice Seed Associated Bacteria.</title>
        <authorList>
            <person name="Midha S."/>
            <person name="Bansal K."/>
            <person name="Sharma S."/>
            <person name="Kumar N."/>
            <person name="Patil P.P."/>
            <person name="Chaudhry V."/>
            <person name="Patil P.B."/>
        </authorList>
    </citation>
    <scope>NUCLEOTIDE SEQUENCE [LARGE SCALE GENOMIC DNA]</scope>
    <source>
        <strain evidence="1 2">RSA13</strain>
    </source>
</reference>
<organism evidence="1 2">
    <name type="scientific">Pantoea stewartii</name>
    <dbReference type="NCBI Taxonomy" id="66269"/>
    <lineage>
        <taxon>Bacteria</taxon>
        <taxon>Pseudomonadati</taxon>
        <taxon>Pseudomonadota</taxon>
        <taxon>Gammaproteobacteria</taxon>
        <taxon>Enterobacterales</taxon>
        <taxon>Erwiniaceae</taxon>
        <taxon>Pantoea</taxon>
    </lineage>
</organism>
<dbReference type="EMBL" id="LDSI01000020">
    <property type="protein sequence ID" value="KTS96076.1"/>
    <property type="molecule type" value="Genomic_DNA"/>
</dbReference>
<dbReference type="AlphaFoldDB" id="A0AB34VDA4"/>
<dbReference type="RefSeq" id="WP_054633511.1">
    <property type="nucleotide sequence ID" value="NZ_CP046585.1"/>
</dbReference>
<evidence type="ECO:0000313" key="1">
    <source>
        <dbReference type="EMBL" id="KTS96076.1"/>
    </source>
</evidence>
<accession>A0AB34VDA4</accession>